<feature type="domain" description="HTH crp-type" evidence="5">
    <location>
        <begin position="150"/>
        <end position="223"/>
    </location>
</feature>
<reference evidence="7" key="1">
    <citation type="journal article" date="2019" name="Int. J. Syst. Evol. Microbiol.">
        <title>The Global Catalogue of Microorganisms (GCM) 10K type strain sequencing project: providing services to taxonomists for standard genome sequencing and annotation.</title>
        <authorList>
            <consortium name="The Broad Institute Genomics Platform"/>
            <consortium name="The Broad Institute Genome Sequencing Center for Infectious Disease"/>
            <person name="Wu L."/>
            <person name="Ma J."/>
        </authorList>
    </citation>
    <scope>NUCLEOTIDE SEQUENCE [LARGE SCALE GENOMIC DNA]</scope>
    <source>
        <strain evidence="7">CGMCC 4.1415</strain>
    </source>
</reference>
<dbReference type="Pfam" id="PF00027">
    <property type="entry name" value="cNMP_binding"/>
    <property type="match status" value="1"/>
</dbReference>
<keyword evidence="7" id="KW-1185">Reference proteome</keyword>
<dbReference type="InterPro" id="IPR036390">
    <property type="entry name" value="WH_DNA-bd_sf"/>
</dbReference>
<dbReference type="SMART" id="SM00100">
    <property type="entry name" value="cNMP"/>
    <property type="match status" value="1"/>
</dbReference>
<dbReference type="InterPro" id="IPR036388">
    <property type="entry name" value="WH-like_DNA-bd_sf"/>
</dbReference>
<dbReference type="SUPFAM" id="SSF51206">
    <property type="entry name" value="cAMP-binding domain-like"/>
    <property type="match status" value="1"/>
</dbReference>
<protein>
    <submittedName>
        <fullName evidence="6">Crp/Fnr family transcriptional regulator</fullName>
    </submittedName>
</protein>
<gene>
    <name evidence="6" type="ORF">ACFPLB_09560</name>
</gene>
<dbReference type="CDD" id="cd00038">
    <property type="entry name" value="CAP_ED"/>
    <property type="match status" value="1"/>
</dbReference>
<dbReference type="InterPro" id="IPR050397">
    <property type="entry name" value="Env_Response_Regulators"/>
</dbReference>
<dbReference type="PROSITE" id="PS51063">
    <property type="entry name" value="HTH_CRP_2"/>
    <property type="match status" value="1"/>
</dbReference>
<organism evidence="6 7">
    <name type="scientific">Aquamicrobium segne</name>
    <dbReference type="NCBI Taxonomy" id="469547"/>
    <lineage>
        <taxon>Bacteria</taxon>
        <taxon>Pseudomonadati</taxon>
        <taxon>Pseudomonadota</taxon>
        <taxon>Alphaproteobacteria</taxon>
        <taxon>Hyphomicrobiales</taxon>
        <taxon>Phyllobacteriaceae</taxon>
        <taxon>Aquamicrobium</taxon>
    </lineage>
</organism>
<name>A0ABW0GX27_9HYPH</name>
<dbReference type="PANTHER" id="PTHR24567">
    <property type="entry name" value="CRP FAMILY TRANSCRIPTIONAL REGULATORY PROTEIN"/>
    <property type="match status" value="1"/>
</dbReference>
<dbReference type="RefSeq" id="WP_378229221.1">
    <property type="nucleotide sequence ID" value="NZ_JBHSLL010000025.1"/>
</dbReference>
<feature type="domain" description="Cyclic nucleotide-binding" evidence="4">
    <location>
        <begin position="16"/>
        <end position="125"/>
    </location>
</feature>
<evidence type="ECO:0000313" key="6">
    <source>
        <dbReference type="EMBL" id="MFC5386210.1"/>
    </source>
</evidence>
<accession>A0ABW0GX27</accession>
<proteinExistence type="predicted"/>
<dbReference type="SMART" id="SM00419">
    <property type="entry name" value="HTH_CRP"/>
    <property type="match status" value="1"/>
</dbReference>
<evidence type="ECO:0000256" key="1">
    <source>
        <dbReference type="ARBA" id="ARBA00023015"/>
    </source>
</evidence>
<dbReference type="Gene3D" id="1.10.10.10">
    <property type="entry name" value="Winged helix-like DNA-binding domain superfamily/Winged helix DNA-binding domain"/>
    <property type="match status" value="1"/>
</dbReference>
<evidence type="ECO:0000259" key="4">
    <source>
        <dbReference type="PROSITE" id="PS50042"/>
    </source>
</evidence>
<dbReference type="InterPro" id="IPR014710">
    <property type="entry name" value="RmlC-like_jellyroll"/>
</dbReference>
<evidence type="ECO:0000259" key="5">
    <source>
        <dbReference type="PROSITE" id="PS51063"/>
    </source>
</evidence>
<evidence type="ECO:0000256" key="2">
    <source>
        <dbReference type="ARBA" id="ARBA00023125"/>
    </source>
</evidence>
<keyword evidence="3" id="KW-0804">Transcription</keyword>
<comment type="caution">
    <text evidence="6">The sequence shown here is derived from an EMBL/GenBank/DDBJ whole genome shotgun (WGS) entry which is preliminary data.</text>
</comment>
<sequence length="233" mass="25888">MADRDTDLNVLAGTEIFRSLPMEIIDEARRLAVRKRLSRREALYHQGDSADSFHIVIVGRLRAIQIAPDGSQVALRYLGPGEMAGYAALAGLATYPGTVSAVEDTHLFSWPTPVIRDLMGKYAQIAINALAVLGSRYQETQTRLRELSTETVERRIAHTLTRLAKQAGRRTAMGIEICFPLSRQDFAELAGTSLHTVSRTLSAWEKDGIVSSSHRYIVIHQPDFLKQIENEAS</sequence>
<dbReference type="InterPro" id="IPR018490">
    <property type="entry name" value="cNMP-bd_dom_sf"/>
</dbReference>
<keyword evidence="2" id="KW-0238">DNA-binding</keyword>
<dbReference type="Pfam" id="PF13545">
    <property type="entry name" value="HTH_Crp_2"/>
    <property type="match status" value="1"/>
</dbReference>
<dbReference type="PROSITE" id="PS50042">
    <property type="entry name" value="CNMP_BINDING_3"/>
    <property type="match status" value="1"/>
</dbReference>
<dbReference type="Gene3D" id="2.60.120.10">
    <property type="entry name" value="Jelly Rolls"/>
    <property type="match status" value="1"/>
</dbReference>
<dbReference type="Proteomes" id="UP001596016">
    <property type="component" value="Unassembled WGS sequence"/>
</dbReference>
<dbReference type="PANTHER" id="PTHR24567:SF28">
    <property type="entry name" value="LISTERIOLYSIN REGULATORY PROTEIN"/>
    <property type="match status" value="1"/>
</dbReference>
<dbReference type="SUPFAM" id="SSF46785">
    <property type="entry name" value="Winged helix' DNA-binding domain"/>
    <property type="match status" value="1"/>
</dbReference>
<dbReference type="InterPro" id="IPR012318">
    <property type="entry name" value="HTH_CRP"/>
</dbReference>
<evidence type="ECO:0000313" key="7">
    <source>
        <dbReference type="Proteomes" id="UP001596016"/>
    </source>
</evidence>
<dbReference type="InterPro" id="IPR000595">
    <property type="entry name" value="cNMP-bd_dom"/>
</dbReference>
<dbReference type="PRINTS" id="PR00034">
    <property type="entry name" value="HTHCRP"/>
</dbReference>
<evidence type="ECO:0000256" key="3">
    <source>
        <dbReference type="ARBA" id="ARBA00023163"/>
    </source>
</evidence>
<keyword evidence="1" id="KW-0805">Transcription regulation</keyword>
<dbReference type="CDD" id="cd00092">
    <property type="entry name" value="HTH_CRP"/>
    <property type="match status" value="1"/>
</dbReference>
<dbReference type="EMBL" id="JBHSLL010000025">
    <property type="protein sequence ID" value="MFC5386210.1"/>
    <property type="molecule type" value="Genomic_DNA"/>
</dbReference>